<keyword evidence="3" id="KW-1185">Reference proteome</keyword>
<evidence type="ECO:0000256" key="1">
    <source>
        <dbReference type="SAM" id="MobiDB-lite"/>
    </source>
</evidence>
<dbReference type="KEGG" id="kbs:EPA93_21985"/>
<gene>
    <name evidence="2" type="ORF">EPA93_21985</name>
</gene>
<organism evidence="2 3">
    <name type="scientific">Ktedonosporobacter rubrisoli</name>
    <dbReference type="NCBI Taxonomy" id="2509675"/>
    <lineage>
        <taxon>Bacteria</taxon>
        <taxon>Bacillati</taxon>
        <taxon>Chloroflexota</taxon>
        <taxon>Ktedonobacteria</taxon>
        <taxon>Ktedonobacterales</taxon>
        <taxon>Ktedonosporobacteraceae</taxon>
        <taxon>Ktedonosporobacter</taxon>
    </lineage>
</organism>
<feature type="compositionally biased region" description="Acidic residues" evidence="1">
    <location>
        <begin position="114"/>
        <end position="138"/>
    </location>
</feature>
<evidence type="ECO:0000313" key="2">
    <source>
        <dbReference type="EMBL" id="QBD78517.1"/>
    </source>
</evidence>
<dbReference type="OrthoDB" id="163777at2"/>
<reference evidence="2 3" key="1">
    <citation type="submission" date="2019-01" db="EMBL/GenBank/DDBJ databases">
        <title>Ktedonosporobacter rubrisoli SCAWS-G2.</title>
        <authorList>
            <person name="Huang Y."/>
            <person name="Yan B."/>
        </authorList>
    </citation>
    <scope>NUCLEOTIDE SEQUENCE [LARGE SCALE GENOMIC DNA]</scope>
    <source>
        <strain evidence="2 3">SCAWS-G2</strain>
    </source>
</reference>
<proteinExistence type="predicted"/>
<sequence>MKKAEHKRETLLANLGDLNRPLRVRPVRYMGREWWAIAADDTWPGMVMDLRRLGFEAMAIEEEVLVRESVPAYETQMEGPTGPEGLKPFPVIHPTIHIQKESYMARYTGRTYLEEEEEEDTYEPENLDYDVEDADEEE</sequence>
<dbReference type="EMBL" id="CP035758">
    <property type="protein sequence ID" value="QBD78517.1"/>
    <property type="molecule type" value="Genomic_DNA"/>
</dbReference>
<accession>A0A4P6JSK4</accession>
<dbReference type="AlphaFoldDB" id="A0A4P6JSK4"/>
<dbReference type="RefSeq" id="WP_129889570.1">
    <property type="nucleotide sequence ID" value="NZ_CP035758.1"/>
</dbReference>
<name>A0A4P6JSK4_KTERU</name>
<protein>
    <submittedName>
        <fullName evidence="2">Uncharacterized protein</fullName>
    </submittedName>
</protein>
<evidence type="ECO:0000313" key="3">
    <source>
        <dbReference type="Proteomes" id="UP000290365"/>
    </source>
</evidence>
<dbReference type="Proteomes" id="UP000290365">
    <property type="component" value="Chromosome"/>
</dbReference>
<feature type="region of interest" description="Disordered" evidence="1">
    <location>
        <begin position="112"/>
        <end position="138"/>
    </location>
</feature>